<comment type="similarity">
    <text evidence="1">Belongs to the low molecular weight phosphotyrosine protein phosphatase family.</text>
</comment>
<dbReference type="Pfam" id="PF01451">
    <property type="entry name" value="LMWPc"/>
    <property type="match status" value="1"/>
</dbReference>
<evidence type="ECO:0000256" key="1">
    <source>
        <dbReference type="ARBA" id="ARBA00011063"/>
    </source>
</evidence>
<gene>
    <name evidence="7" type="ORF">GCM10010831_12300</name>
</gene>
<dbReference type="SUPFAM" id="SSF52788">
    <property type="entry name" value="Phosphotyrosine protein phosphatases I"/>
    <property type="match status" value="1"/>
</dbReference>
<evidence type="ECO:0000256" key="2">
    <source>
        <dbReference type="ARBA" id="ARBA00013064"/>
    </source>
</evidence>
<dbReference type="InterPro" id="IPR036196">
    <property type="entry name" value="Ptyr_pPase_sf"/>
</dbReference>
<dbReference type="InterPro" id="IPR017867">
    <property type="entry name" value="Tyr_phospatase_low_mol_wt"/>
</dbReference>
<keyword evidence="4" id="KW-0904">Protein phosphatase</keyword>
<accession>A0A916ZTH8</accession>
<feature type="active site" description="Proton donor" evidence="5">
    <location>
        <position position="124"/>
    </location>
</feature>
<feature type="active site" description="Nucleophile" evidence="5">
    <location>
        <position position="10"/>
    </location>
</feature>
<evidence type="ECO:0000256" key="4">
    <source>
        <dbReference type="ARBA" id="ARBA00022912"/>
    </source>
</evidence>
<evidence type="ECO:0000259" key="6">
    <source>
        <dbReference type="SMART" id="SM00226"/>
    </source>
</evidence>
<evidence type="ECO:0000313" key="7">
    <source>
        <dbReference type="EMBL" id="GGE12419.1"/>
    </source>
</evidence>
<evidence type="ECO:0000256" key="5">
    <source>
        <dbReference type="PIRSR" id="PIRSR617867-1"/>
    </source>
</evidence>
<keyword evidence="3" id="KW-0378">Hydrolase</keyword>
<reference evidence="7 8" key="1">
    <citation type="journal article" date="2014" name="Int. J. Syst. Evol. Microbiol.">
        <title>Complete genome sequence of Corynebacterium casei LMG S-19264T (=DSM 44701T), isolated from a smear-ripened cheese.</title>
        <authorList>
            <consortium name="US DOE Joint Genome Institute (JGI-PGF)"/>
            <person name="Walter F."/>
            <person name="Albersmeier A."/>
            <person name="Kalinowski J."/>
            <person name="Ruckert C."/>
        </authorList>
    </citation>
    <scope>NUCLEOTIDE SEQUENCE [LARGE SCALE GENOMIC DNA]</scope>
    <source>
        <strain evidence="7 8">CGMCC 1.12925</strain>
    </source>
</reference>
<keyword evidence="8" id="KW-1185">Reference proteome</keyword>
<dbReference type="InterPro" id="IPR023485">
    <property type="entry name" value="Ptyr_pPase"/>
</dbReference>
<dbReference type="SMART" id="SM00226">
    <property type="entry name" value="LMWPc"/>
    <property type="match status" value="1"/>
</dbReference>
<dbReference type="EMBL" id="BMGL01000006">
    <property type="protein sequence ID" value="GGE12419.1"/>
    <property type="molecule type" value="Genomic_DNA"/>
</dbReference>
<organism evidence="7 8">
    <name type="scientific">Psychroflexus salis</name>
    <dbReference type="NCBI Taxonomy" id="1526574"/>
    <lineage>
        <taxon>Bacteria</taxon>
        <taxon>Pseudomonadati</taxon>
        <taxon>Bacteroidota</taxon>
        <taxon>Flavobacteriia</taxon>
        <taxon>Flavobacteriales</taxon>
        <taxon>Flavobacteriaceae</taxon>
        <taxon>Psychroflexus</taxon>
    </lineage>
</organism>
<dbReference type="PRINTS" id="PR00719">
    <property type="entry name" value="LMWPTPASE"/>
</dbReference>
<dbReference type="AlphaFoldDB" id="A0A916ZTH8"/>
<protein>
    <recommendedName>
        <fullName evidence="2">protein-tyrosine-phosphatase</fullName>
        <ecNumber evidence="2">3.1.3.48</ecNumber>
    </recommendedName>
</protein>
<dbReference type="Proteomes" id="UP000599688">
    <property type="component" value="Unassembled WGS sequence"/>
</dbReference>
<dbReference type="CDD" id="cd16343">
    <property type="entry name" value="LMWPTP"/>
    <property type="match status" value="1"/>
</dbReference>
<dbReference type="GO" id="GO:0004725">
    <property type="term" value="F:protein tyrosine phosphatase activity"/>
    <property type="evidence" value="ECO:0007669"/>
    <property type="project" value="UniProtKB-EC"/>
</dbReference>
<dbReference type="Gene3D" id="3.40.50.2300">
    <property type="match status" value="1"/>
</dbReference>
<sequence>MNQTKVLMVCLGNICRSPLAEGILKSKLNTDNFEVDSAGTSATHAGELPDSRSIKVAQQNQIDISNQRSRPFNKNDFDEFDLIYVMDQQNYSNVVSLAKTEEHRKKVSLILNTIHPKTDAEVPDPYYGGQNGFKNVFSMLNEACKEIANQLQNNGDA</sequence>
<evidence type="ECO:0000313" key="8">
    <source>
        <dbReference type="Proteomes" id="UP000599688"/>
    </source>
</evidence>
<dbReference type="InterPro" id="IPR050438">
    <property type="entry name" value="LMW_PTPase"/>
</dbReference>
<feature type="active site" evidence="5">
    <location>
        <position position="16"/>
    </location>
</feature>
<dbReference type="EC" id="3.1.3.48" evidence="2"/>
<evidence type="ECO:0000256" key="3">
    <source>
        <dbReference type="ARBA" id="ARBA00022801"/>
    </source>
</evidence>
<proteinExistence type="inferred from homology"/>
<feature type="domain" description="Phosphotyrosine protein phosphatase I" evidence="6">
    <location>
        <begin position="4"/>
        <end position="150"/>
    </location>
</feature>
<dbReference type="PANTHER" id="PTHR11717:SF7">
    <property type="entry name" value="LOW MOLECULAR WEIGHT PHOSPHOTYROSINE PROTEIN PHOSPHATASE"/>
    <property type="match status" value="1"/>
</dbReference>
<comment type="caution">
    <text evidence="7">The sequence shown here is derived from an EMBL/GenBank/DDBJ whole genome shotgun (WGS) entry which is preliminary data.</text>
</comment>
<dbReference type="RefSeq" id="WP_188405937.1">
    <property type="nucleotide sequence ID" value="NZ_BMGL01000006.1"/>
</dbReference>
<dbReference type="PANTHER" id="PTHR11717">
    <property type="entry name" value="LOW MOLECULAR WEIGHT PROTEIN TYROSINE PHOSPHATASE"/>
    <property type="match status" value="1"/>
</dbReference>
<name>A0A916ZTH8_9FLAO</name>